<name>B7XT54_BORGR</name>
<protein>
    <submittedName>
        <fullName evidence="1">Basic membrane protein B</fullName>
    </submittedName>
</protein>
<keyword evidence="2" id="KW-1185">Reference proteome</keyword>
<dbReference type="Proteomes" id="UP000006103">
    <property type="component" value="Unassembled WGS sequence"/>
</dbReference>
<proteinExistence type="predicted"/>
<gene>
    <name evidence="1" type="ORF">BGAPBR_0387</name>
</gene>
<reference evidence="1 2" key="1">
    <citation type="journal article" date="2011" name="J. Bacteriol.">
        <title>Whole-genome sequences of two Borrelia afzelii and two Borrelia garinii Lyme disease agent isolates.</title>
        <authorList>
            <person name="Casjens S.R."/>
            <person name="Mongodin E.F."/>
            <person name="Qiu W.-G."/>
            <person name="Dunn J.J."/>
            <person name="Luft B.J."/>
            <person name="Fraser-Liggett C.M."/>
            <person name="Schutzer S.E."/>
        </authorList>
    </citation>
    <scope>NUCLEOTIDE SEQUENCE [LARGE SCALE GENOMIC DNA]</scope>
    <source>
        <strain evidence="1 2">PBr</strain>
    </source>
</reference>
<organism evidence="1 2">
    <name type="scientific">Borreliella garinii PBr</name>
    <dbReference type="NCBI Taxonomy" id="498743"/>
    <lineage>
        <taxon>Bacteria</taxon>
        <taxon>Pseudomonadati</taxon>
        <taxon>Spirochaetota</taxon>
        <taxon>Spirochaetia</taxon>
        <taxon>Spirochaetales</taxon>
        <taxon>Borreliaceae</taxon>
        <taxon>Borreliella</taxon>
    </lineage>
</organism>
<dbReference type="AlphaFoldDB" id="B7XT54"/>
<dbReference type="RefSeq" id="WP_004791608.1">
    <property type="nucleotide sequence ID" value="NZ_ABJV02000002.1"/>
</dbReference>
<evidence type="ECO:0000313" key="2">
    <source>
        <dbReference type="Proteomes" id="UP000006103"/>
    </source>
</evidence>
<sequence>MTSCFSRDEIESGSSRIKIFMLVDGVLDDKSFNSSANRALLRL</sequence>
<dbReference type="EMBL" id="ABJV02000002">
    <property type="protein sequence ID" value="EED28962.1"/>
    <property type="molecule type" value="Genomic_DNA"/>
</dbReference>
<accession>B7XT54</accession>
<comment type="caution">
    <text evidence="1">The sequence shown here is derived from an EMBL/GenBank/DDBJ whole genome shotgun (WGS) entry which is preliminary data.</text>
</comment>
<evidence type="ECO:0000313" key="1">
    <source>
        <dbReference type="EMBL" id="EED28962.1"/>
    </source>
</evidence>